<organism evidence="1 2">
    <name type="scientific">Sphagnum troendelagicum</name>
    <dbReference type="NCBI Taxonomy" id="128251"/>
    <lineage>
        <taxon>Eukaryota</taxon>
        <taxon>Viridiplantae</taxon>
        <taxon>Streptophyta</taxon>
        <taxon>Embryophyta</taxon>
        <taxon>Bryophyta</taxon>
        <taxon>Sphagnophytina</taxon>
        <taxon>Sphagnopsida</taxon>
        <taxon>Sphagnales</taxon>
        <taxon>Sphagnaceae</taxon>
        <taxon>Sphagnum</taxon>
    </lineage>
</organism>
<name>A0ABP0TJW0_9BRYO</name>
<reference evidence="1" key="1">
    <citation type="submission" date="2024-02" db="EMBL/GenBank/DDBJ databases">
        <authorList>
            <consortium name="ELIXIR-Norway"/>
            <consortium name="Elixir Norway"/>
        </authorList>
    </citation>
    <scope>NUCLEOTIDE SEQUENCE</scope>
</reference>
<gene>
    <name evidence="1" type="ORF">CSSPTR1EN2_LOCUS4440</name>
</gene>
<evidence type="ECO:0000313" key="1">
    <source>
        <dbReference type="EMBL" id="CAK9198445.1"/>
    </source>
</evidence>
<dbReference type="Proteomes" id="UP001497512">
    <property type="component" value="Chromosome 12"/>
</dbReference>
<proteinExistence type="predicted"/>
<accession>A0ABP0TJW0</accession>
<dbReference type="EMBL" id="OZ019904">
    <property type="protein sequence ID" value="CAK9198445.1"/>
    <property type="molecule type" value="Genomic_DNA"/>
</dbReference>
<protein>
    <submittedName>
        <fullName evidence="1">Uncharacterized protein</fullName>
    </submittedName>
</protein>
<keyword evidence="2" id="KW-1185">Reference proteome</keyword>
<sequence>MLTREKISIKETLVYSKNQARPSLPLNMRVTGPTEAEWTKDSTWADLTQRLEAELEEKVLRYKLTIKARP</sequence>
<evidence type="ECO:0000313" key="2">
    <source>
        <dbReference type="Proteomes" id="UP001497512"/>
    </source>
</evidence>